<evidence type="ECO:0000256" key="4">
    <source>
        <dbReference type="ARBA" id="ARBA00022618"/>
    </source>
</evidence>
<evidence type="ECO:0000256" key="5">
    <source>
        <dbReference type="ARBA" id="ARBA00022692"/>
    </source>
</evidence>
<dbReference type="EMBL" id="UOFV01000169">
    <property type="protein sequence ID" value="VAW99297.1"/>
    <property type="molecule type" value="Genomic_DNA"/>
</dbReference>
<dbReference type="InterPro" id="IPR034746">
    <property type="entry name" value="POTRA"/>
</dbReference>
<dbReference type="Gene3D" id="3.40.50.11690">
    <property type="entry name" value="Cell division protein FtsQ/DivIB"/>
    <property type="match status" value="1"/>
</dbReference>
<keyword evidence="4 10" id="KW-0132">Cell division</keyword>
<reference evidence="10" key="1">
    <citation type="submission" date="2018-06" db="EMBL/GenBank/DDBJ databases">
        <authorList>
            <person name="Zhirakovskaya E."/>
        </authorList>
    </citation>
    <scope>NUCLEOTIDE SEQUENCE</scope>
</reference>
<evidence type="ECO:0000256" key="6">
    <source>
        <dbReference type="ARBA" id="ARBA00022989"/>
    </source>
</evidence>
<accession>A0A3B1AIM4</accession>
<evidence type="ECO:0000256" key="7">
    <source>
        <dbReference type="ARBA" id="ARBA00023136"/>
    </source>
</evidence>
<dbReference type="Gene3D" id="3.10.20.310">
    <property type="entry name" value="membrane protein fhac"/>
    <property type="match status" value="1"/>
</dbReference>
<keyword evidence="7" id="KW-0472">Membrane</keyword>
<evidence type="ECO:0000256" key="3">
    <source>
        <dbReference type="ARBA" id="ARBA00022519"/>
    </source>
</evidence>
<sequence length="263" mass="29452">MGAKRIVKKTSVKKPRSPAKPMFERWLTRRLLGGVLLFGGLGSLLGFTVWQLAQPDTLPIQQVQVKGEFVYLDKQDLYKAIGDLANAGFFNVDVRAVKQAAETMPWVDSASVRRIWPDTLHIDIREQIPLARWQDGGMVNRYGDVVSLATTDALGDLPVFNGPEGTAKILAKRYQLLSVPLAKMELAVVALTLSERRAWQVSLDNGMQLLFGRAMLDTQLSRFFNAYNSMPTEKLNNIQSVDLRYTNGFAVRWKTPVNKSKLG</sequence>
<dbReference type="InterPro" id="IPR045335">
    <property type="entry name" value="FtsQ_C_sf"/>
</dbReference>
<evidence type="ECO:0000256" key="2">
    <source>
        <dbReference type="ARBA" id="ARBA00022475"/>
    </source>
</evidence>
<comment type="subcellular location">
    <subcellularLocation>
        <location evidence="1">Membrane</location>
    </subcellularLocation>
</comment>
<organism evidence="10">
    <name type="scientific">hydrothermal vent metagenome</name>
    <dbReference type="NCBI Taxonomy" id="652676"/>
    <lineage>
        <taxon>unclassified sequences</taxon>
        <taxon>metagenomes</taxon>
        <taxon>ecological metagenomes</taxon>
    </lineage>
</organism>
<dbReference type="Pfam" id="PF08478">
    <property type="entry name" value="POTRA_1"/>
    <property type="match status" value="1"/>
</dbReference>
<feature type="domain" description="POTRA" evidence="9">
    <location>
        <begin position="58"/>
        <end position="127"/>
    </location>
</feature>
<dbReference type="InterPro" id="IPR013685">
    <property type="entry name" value="POTRA_FtsQ_type"/>
</dbReference>
<proteinExistence type="inferred from homology"/>
<keyword evidence="8" id="KW-0131">Cell cycle</keyword>
<dbReference type="PANTHER" id="PTHR35851:SF1">
    <property type="entry name" value="CELL DIVISION PROTEIN FTSQ"/>
    <property type="match status" value="1"/>
</dbReference>
<keyword evidence="5" id="KW-0812">Transmembrane</keyword>
<dbReference type="Pfam" id="PF03799">
    <property type="entry name" value="FtsQ_DivIB_C"/>
    <property type="match status" value="1"/>
</dbReference>
<dbReference type="GO" id="GO:0016020">
    <property type="term" value="C:membrane"/>
    <property type="evidence" value="ECO:0007669"/>
    <property type="project" value="UniProtKB-SubCell"/>
</dbReference>
<dbReference type="GO" id="GO:0090529">
    <property type="term" value="P:cell septum assembly"/>
    <property type="evidence" value="ECO:0007669"/>
    <property type="project" value="InterPro"/>
</dbReference>
<keyword evidence="2" id="KW-1003">Cell membrane</keyword>
<evidence type="ECO:0000259" key="9">
    <source>
        <dbReference type="PROSITE" id="PS51779"/>
    </source>
</evidence>
<dbReference type="PANTHER" id="PTHR35851">
    <property type="entry name" value="CELL DIVISION PROTEIN FTSQ"/>
    <property type="match status" value="1"/>
</dbReference>
<dbReference type="AlphaFoldDB" id="A0A3B1AIM4"/>
<dbReference type="PROSITE" id="PS51779">
    <property type="entry name" value="POTRA"/>
    <property type="match status" value="1"/>
</dbReference>
<dbReference type="HAMAP" id="MF_00911">
    <property type="entry name" value="FtsQ_subfam"/>
    <property type="match status" value="1"/>
</dbReference>
<keyword evidence="6" id="KW-1133">Transmembrane helix</keyword>
<dbReference type="InterPro" id="IPR005548">
    <property type="entry name" value="Cell_div_FtsQ/DivIB_C"/>
</dbReference>
<name>A0A3B1AIM4_9ZZZZ</name>
<evidence type="ECO:0000313" key="10">
    <source>
        <dbReference type="EMBL" id="VAW99297.1"/>
    </source>
</evidence>
<evidence type="ECO:0000256" key="1">
    <source>
        <dbReference type="ARBA" id="ARBA00004370"/>
    </source>
</evidence>
<gene>
    <name evidence="10" type="ORF">MNBD_GAMMA19-1921</name>
</gene>
<dbReference type="InterPro" id="IPR026579">
    <property type="entry name" value="FtsQ"/>
</dbReference>
<protein>
    <submittedName>
        <fullName evidence="10">Cell division protein FtsQ</fullName>
    </submittedName>
</protein>
<keyword evidence="3" id="KW-0997">Cell inner membrane</keyword>
<evidence type="ECO:0000256" key="8">
    <source>
        <dbReference type="ARBA" id="ARBA00023306"/>
    </source>
</evidence>